<dbReference type="PANTHER" id="PTHR35567">
    <property type="entry name" value="MALATE DEHYDROGENASE (AFU_ORTHOLOGUE AFUA_2G13800)"/>
    <property type="match status" value="1"/>
</dbReference>
<dbReference type="Proteomes" id="UP000008370">
    <property type="component" value="Unassembled WGS sequence"/>
</dbReference>
<dbReference type="GeneID" id="18918973"/>
<feature type="chain" id="PRO_5003887206" evidence="1">
    <location>
        <begin position="20"/>
        <end position="270"/>
    </location>
</feature>
<evidence type="ECO:0000313" key="3">
    <source>
        <dbReference type="Proteomes" id="UP000008370"/>
    </source>
</evidence>
<name>K5UL35_PHACS</name>
<dbReference type="InParanoid" id="K5UL35"/>
<dbReference type="KEGG" id="pco:PHACADRAFT_264958"/>
<dbReference type="PANTHER" id="PTHR35567:SF1">
    <property type="entry name" value="CONSERVED FUNGAL PROTEIN (AFU_ORTHOLOGUE AFUA_1G14230)"/>
    <property type="match status" value="1"/>
</dbReference>
<dbReference type="AlphaFoldDB" id="K5UL35"/>
<dbReference type="HOGENOM" id="CLU_067863_3_0_1"/>
<dbReference type="InterPro" id="IPR021851">
    <property type="entry name" value="DUF3455"/>
</dbReference>
<dbReference type="OrthoDB" id="1859733at2759"/>
<feature type="signal peptide" evidence="1">
    <location>
        <begin position="1"/>
        <end position="19"/>
    </location>
</feature>
<evidence type="ECO:0000313" key="2">
    <source>
        <dbReference type="EMBL" id="EKM50336.1"/>
    </source>
</evidence>
<evidence type="ECO:0000256" key="1">
    <source>
        <dbReference type="SAM" id="SignalP"/>
    </source>
</evidence>
<sequence length="270" mass="29341">MYAFMKLFSALSVLALVNAFPSAESFGFQRRANSTPTGGSICGTKQFILANELPADINNDGGAPLPKPNTTYPVYTALSVGMQNYTCGADSTWGPLGGYTFLFDISCLPQMHHAPFTSFIAALWDAAPPTVSNEQIIDLFEQVNPGTALGLHYWIADPNNATDGKINAVWDFTKSERYVNDTNRANAFLVAAETGNVPDPKNSTVNSPWLYEPILYVNGKKDGQLADEVYRFNSNGGNAPNNSCFPGSVLQSKSTLNFWLFGGAWEDTIH</sequence>
<keyword evidence="3" id="KW-1185">Reference proteome</keyword>
<dbReference type="EMBL" id="JH930479">
    <property type="protein sequence ID" value="EKM50336.1"/>
    <property type="molecule type" value="Genomic_DNA"/>
</dbReference>
<dbReference type="RefSeq" id="XP_007401519.1">
    <property type="nucleotide sequence ID" value="XM_007401457.1"/>
</dbReference>
<organism evidence="2 3">
    <name type="scientific">Phanerochaete carnosa (strain HHB-10118-sp)</name>
    <name type="common">White-rot fungus</name>
    <name type="synonym">Peniophora carnosa</name>
    <dbReference type="NCBI Taxonomy" id="650164"/>
    <lineage>
        <taxon>Eukaryota</taxon>
        <taxon>Fungi</taxon>
        <taxon>Dikarya</taxon>
        <taxon>Basidiomycota</taxon>
        <taxon>Agaricomycotina</taxon>
        <taxon>Agaricomycetes</taxon>
        <taxon>Polyporales</taxon>
        <taxon>Phanerochaetaceae</taxon>
        <taxon>Phanerochaete</taxon>
    </lineage>
</organism>
<protein>
    <submittedName>
        <fullName evidence="2">Uncharacterized protein</fullName>
    </submittedName>
</protein>
<keyword evidence="1" id="KW-0732">Signal</keyword>
<proteinExistence type="predicted"/>
<dbReference type="Pfam" id="PF11937">
    <property type="entry name" value="DUF3455"/>
    <property type="match status" value="1"/>
</dbReference>
<gene>
    <name evidence="2" type="ORF">PHACADRAFT_264958</name>
</gene>
<accession>K5UL35</accession>
<reference evidence="2 3" key="1">
    <citation type="journal article" date="2012" name="BMC Genomics">
        <title>Comparative genomics of the white-rot fungi, Phanerochaete carnosa and P. chrysosporium, to elucidate the genetic basis of the distinct wood types they colonize.</title>
        <authorList>
            <person name="Suzuki H."/>
            <person name="MacDonald J."/>
            <person name="Syed K."/>
            <person name="Salamov A."/>
            <person name="Hori C."/>
            <person name="Aerts A."/>
            <person name="Henrissat B."/>
            <person name="Wiebenga A."/>
            <person name="vanKuyk P.A."/>
            <person name="Barry K."/>
            <person name="Lindquist E."/>
            <person name="LaButti K."/>
            <person name="Lapidus A."/>
            <person name="Lucas S."/>
            <person name="Coutinho P."/>
            <person name="Gong Y."/>
            <person name="Samejima M."/>
            <person name="Mahadevan R."/>
            <person name="Abou-Zaid M."/>
            <person name="de Vries R.P."/>
            <person name="Igarashi K."/>
            <person name="Yadav J.S."/>
            <person name="Grigoriev I.V."/>
            <person name="Master E.R."/>
        </authorList>
    </citation>
    <scope>NUCLEOTIDE SEQUENCE [LARGE SCALE GENOMIC DNA]</scope>
    <source>
        <strain evidence="2 3">HHB-10118-sp</strain>
    </source>
</reference>